<organism evidence="7">
    <name type="scientific">Arundo donax</name>
    <name type="common">Giant reed</name>
    <name type="synonym">Donax arundinaceus</name>
    <dbReference type="NCBI Taxonomy" id="35708"/>
    <lineage>
        <taxon>Eukaryota</taxon>
        <taxon>Viridiplantae</taxon>
        <taxon>Streptophyta</taxon>
        <taxon>Embryophyta</taxon>
        <taxon>Tracheophyta</taxon>
        <taxon>Spermatophyta</taxon>
        <taxon>Magnoliopsida</taxon>
        <taxon>Liliopsida</taxon>
        <taxon>Poales</taxon>
        <taxon>Poaceae</taxon>
        <taxon>PACMAD clade</taxon>
        <taxon>Arundinoideae</taxon>
        <taxon>Arundineae</taxon>
        <taxon>Arundo</taxon>
    </lineage>
</organism>
<proteinExistence type="predicted"/>
<dbReference type="AlphaFoldDB" id="A0A0A9DYC7"/>
<dbReference type="PROSITE" id="PS50863">
    <property type="entry name" value="B3"/>
    <property type="match status" value="1"/>
</dbReference>
<evidence type="ECO:0000256" key="2">
    <source>
        <dbReference type="ARBA" id="ARBA00023015"/>
    </source>
</evidence>
<keyword evidence="4" id="KW-0804">Transcription</keyword>
<evidence type="ECO:0000259" key="6">
    <source>
        <dbReference type="PROSITE" id="PS50863"/>
    </source>
</evidence>
<keyword evidence="5" id="KW-0539">Nucleus</keyword>
<dbReference type="GO" id="GO:0003677">
    <property type="term" value="F:DNA binding"/>
    <property type="evidence" value="ECO:0007669"/>
    <property type="project" value="UniProtKB-KW"/>
</dbReference>
<dbReference type="Gene3D" id="2.40.330.10">
    <property type="entry name" value="DNA-binding pseudobarrel domain"/>
    <property type="match status" value="1"/>
</dbReference>
<evidence type="ECO:0000313" key="7">
    <source>
        <dbReference type="EMBL" id="JAD91708.1"/>
    </source>
</evidence>
<dbReference type="InterPro" id="IPR015300">
    <property type="entry name" value="DNA-bd_pseudobarrel_sf"/>
</dbReference>
<evidence type="ECO:0000256" key="3">
    <source>
        <dbReference type="ARBA" id="ARBA00023125"/>
    </source>
</evidence>
<keyword evidence="3" id="KW-0238">DNA-binding</keyword>
<dbReference type="CDD" id="cd10017">
    <property type="entry name" value="B3_DNA"/>
    <property type="match status" value="1"/>
</dbReference>
<keyword evidence="2" id="KW-0805">Transcription regulation</keyword>
<reference evidence="7" key="1">
    <citation type="submission" date="2014-09" db="EMBL/GenBank/DDBJ databases">
        <authorList>
            <person name="Magalhaes I.L.F."/>
            <person name="Oliveira U."/>
            <person name="Santos F.R."/>
            <person name="Vidigal T.H.D.A."/>
            <person name="Brescovit A.D."/>
            <person name="Santos A.J."/>
        </authorList>
    </citation>
    <scope>NUCLEOTIDE SEQUENCE</scope>
    <source>
        <tissue evidence="7">Shoot tissue taken approximately 20 cm above the soil surface</tissue>
    </source>
</reference>
<name>A0A0A9DYC7_ARUDO</name>
<dbReference type="SUPFAM" id="SSF101936">
    <property type="entry name" value="DNA-binding pseudobarrel domain"/>
    <property type="match status" value="1"/>
</dbReference>
<evidence type="ECO:0000256" key="5">
    <source>
        <dbReference type="ARBA" id="ARBA00023242"/>
    </source>
</evidence>
<dbReference type="InterPro" id="IPR003340">
    <property type="entry name" value="B3_DNA-bd"/>
</dbReference>
<evidence type="ECO:0000256" key="4">
    <source>
        <dbReference type="ARBA" id="ARBA00023163"/>
    </source>
</evidence>
<dbReference type="Pfam" id="PF02362">
    <property type="entry name" value="B3"/>
    <property type="match status" value="1"/>
</dbReference>
<feature type="domain" description="TF-B3" evidence="6">
    <location>
        <begin position="1"/>
        <end position="85"/>
    </location>
</feature>
<protein>
    <recommendedName>
        <fullName evidence="6">TF-B3 domain-containing protein</fullName>
    </recommendedName>
</protein>
<dbReference type="SMART" id="SM01019">
    <property type="entry name" value="B3"/>
    <property type="match status" value="1"/>
</dbReference>
<accession>A0A0A9DYC7</accession>
<dbReference type="PANTHER" id="PTHR31674">
    <property type="entry name" value="B3 DOMAIN-CONTAINING PROTEIN REM-LIKE 3-RELATED"/>
    <property type="match status" value="1"/>
</dbReference>
<sequence>MEKMLIPAKFVQWYINKEHLNSRMAIVLGPLGKVYSIKLQMDQIDMFFAHEWSQFVAFHGITEADSLLLRYDGNMAFTVKVFGPDGCQRECRHEGIGVQQNEQKINIFIIFLSLVGMELKM</sequence>
<dbReference type="InterPro" id="IPR039218">
    <property type="entry name" value="REM_fam"/>
</dbReference>
<evidence type="ECO:0000256" key="1">
    <source>
        <dbReference type="ARBA" id="ARBA00004123"/>
    </source>
</evidence>
<dbReference type="GO" id="GO:0005634">
    <property type="term" value="C:nucleus"/>
    <property type="evidence" value="ECO:0007669"/>
    <property type="project" value="UniProtKB-SubCell"/>
</dbReference>
<reference evidence="7" key="2">
    <citation type="journal article" date="2015" name="Data Brief">
        <title>Shoot transcriptome of the giant reed, Arundo donax.</title>
        <authorList>
            <person name="Barrero R.A."/>
            <person name="Guerrero F.D."/>
            <person name="Moolhuijzen P."/>
            <person name="Goolsby J.A."/>
            <person name="Tidwell J."/>
            <person name="Bellgard S.E."/>
            <person name="Bellgard M.I."/>
        </authorList>
    </citation>
    <scope>NUCLEOTIDE SEQUENCE</scope>
    <source>
        <tissue evidence="7">Shoot tissue taken approximately 20 cm above the soil surface</tissue>
    </source>
</reference>
<comment type="subcellular location">
    <subcellularLocation>
        <location evidence="1">Nucleus</location>
    </subcellularLocation>
</comment>
<dbReference type="EMBL" id="GBRH01206187">
    <property type="protein sequence ID" value="JAD91708.1"/>
    <property type="molecule type" value="Transcribed_RNA"/>
</dbReference>
<dbReference type="PANTHER" id="PTHR31674:SF86">
    <property type="entry name" value="B3 DOMAIN-CONTAINING PROTEIN OS04G0347400-RELATED"/>
    <property type="match status" value="1"/>
</dbReference>